<evidence type="ECO:0000256" key="4">
    <source>
        <dbReference type="ARBA" id="ARBA00023163"/>
    </source>
</evidence>
<dbReference type="EMBL" id="RWGY01000039">
    <property type="protein sequence ID" value="TVU08237.1"/>
    <property type="molecule type" value="Genomic_DNA"/>
</dbReference>
<dbReference type="Gene3D" id="3.30.730.10">
    <property type="entry name" value="AP2/ERF domain"/>
    <property type="match status" value="1"/>
</dbReference>
<accession>A0A5J9TAH2</accession>
<evidence type="ECO:0000259" key="7">
    <source>
        <dbReference type="PROSITE" id="PS51032"/>
    </source>
</evidence>
<dbReference type="InterPro" id="IPR036955">
    <property type="entry name" value="AP2/ERF_dom_sf"/>
</dbReference>
<dbReference type="OrthoDB" id="1931494at2759"/>
<dbReference type="Pfam" id="PF00847">
    <property type="entry name" value="AP2"/>
    <property type="match status" value="1"/>
</dbReference>
<dbReference type="InterPro" id="IPR016177">
    <property type="entry name" value="DNA-bd_dom_sf"/>
</dbReference>
<dbReference type="PANTHER" id="PTHR31677:SF196">
    <property type="entry name" value="ETHYLENE-RESPONSIVE TRANSCRIPTION FACTOR ERF109"/>
    <property type="match status" value="1"/>
</dbReference>
<gene>
    <name evidence="8" type="ORF">EJB05_41634</name>
</gene>
<comment type="subcellular location">
    <subcellularLocation>
        <location evidence="1">Nucleus</location>
    </subcellularLocation>
</comment>
<dbReference type="PRINTS" id="PR00367">
    <property type="entry name" value="ETHRSPELEMNT"/>
</dbReference>
<dbReference type="InterPro" id="IPR001471">
    <property type="entry name" value="AP2/ERF_dom"/>
</dbReference>
<dbReference type="Gramene" id="TVU08237">
    <property type="protein sequence ID" value="TVU08237"/>
    <property type="gene ID" value="EJB05_41634"/>
</dbReference>
<feature type="non-terminal residue" evidence="8">
    <location>
        <position position="1"/>
    </location>
</feature>
<feature type="domain" description="AP2/ERF" evidence="7">
    <location>
        <begin position="21"/>
        <end position="78"/>
    </location>
</feature>
<dbReference type="PANTHER" id="PTHR31677">
    <property type="entry name" value="AP2 DOMAIN CLASS TRANSCRIPTION FACTOR"/>
    <property type="match status" value="1"/>
</dbReference>
<dbReference type="PROSITE" id="PS51032">
    <property type="entry name" value="AP2_ERF"/>
    <property type="match status" value="1"/>
</dbReference>
<evidence type="ECO:0000256" key="6">
    <source>
        <dbReference type="SAM" id="MobiDB-lite"/>
    </source>
</evidence>
<keyword evidence="4" id="KW-0804">Transcription</keyword>
<sequence>MEGSLVGLAKAVAAALPANRRYKGVTKRPLGKWGAESRDPESHGSYMWLGTYETPEEAACAYDAAARSLWPHKSTNFPDIAWDEDRRRAVVDAHVYRARSKREERKEKDARSKMDAAAVPDAVSAVAPPPALPAPEGDASGSQVAPPPAGGDASAHGDTSLAAVAAAAVAAVEPLASAPTPEEVASGTLVALASAGADVSETASQTALAPEGVVPDAAAATRLSPHRLLVHQLRLARRSPPGLHLSDPEPTVVPAAEEDATGRKRKSAQVVTDAAVSTASAPPASAPVGVASGSHSAAAPVLTPAPAPAAANMFAPAHTASAAATSTRQMQEYMDQALISVQSTAFALLSAICDLRLLHTSMMLAQAAPPVSTPGPLQHQPPVAADAPNALAVQQVAAPGTAPQPGARRHTTGRQTTAPELLAVTLQARRSED</sequence>
<feature type="compositionally biased region" description="Low complexity" evidence="6">
    <location>
        <begin position="115"/>
        <end position="126"/>
    </location>
</feature>
<feature type="compositionally biased region" description="Basic and acidic residues" evidence="6">
    <location>
        <begin position="99"/>
        <end position="114"/>
    </location>
</feature>
<proteinExistence type="predicted"/>
<feature type="region of interest" description="Disordered" evidence="6">
    <location>
        <begin position="99"/>
        <end position="157"/>
    </location>
</feature>
<name>A0A5J9TAH2_9POAL</name>
<reference evidence="8 9" key="1">
    <citation type="journal article" date="2019" name="Sci. Rep.">
        <title>A high-quality genome of Eragrostis curvula grass provides insights into Poaceae evolution and supports new strategies to enhance forage quality.</title>
        <authorList>
            <person name="Carballo J."/>
            <person name="Santos B.A.C.M."/>
            <person name="Zappacosta D."/>
            <person name="Garbus I."/>
            <person name="Selva J.P."/>
            <person name="Gallo C.A."/>
            <person name="Diaz A."/>
            <person name="Albertini E."/>
            <person name="Caccamo M."/>
            <person name="Echenique V."/>
        </authorList>
    </citation>
    <scope>NUCLEOTIDE SEQUENCE [LARGE SCALE GENOMIC DNA]</scope>
    <source>
        <strain evidence="9">cv. Victoria</strain>
        <tissue evidence="8">Leaf</tissue>
    </source>
</reference>
<dbReference type="SMART" id="SM00380">
    <property type="entry name" value="AP2"/>
    <property type="match status" value="1"/>
</dbReference>
<dbReference type="AlphaFoldDB" id="A0A5J9TAH2"/>
<evidence type="ECO:0000256" key="2">
    <source>
        <dbReference type="ARBA" id="ARBA00023015"/>
    </source>
</evidence>
<keyword evidence="5" id="KW-0539">Nucleus</keyword>
<comment type="caution">
    <text evidence="8">The sequence shown here is derived from an EMBL/GenBank/DDBJ whole genome shotgun (WGS) entry which is preliminary data.</text>
</comment>
<evidence type="ECO:0000313" key="8">
    <source>
        <dbReference type="EMBL" id="TVU08237.1"/>
    </source>
</evidence>
<dbReference type="GO" id="GO:0003677">
    <property type="term" value="F:DNA binding"/>
    <property type="evidence" value="ECO:0007669"/>
    <property type="project" value="UniProtKB-KW"/>
</dbReference>
<feature type="region of interest" description="Disordered" evidence="6">
    <location>
        <begin position="239"/>
        <end position="266"/>
    </location>
</feature>
<dbReference type="SUPFAM" id="SSF54171">
    <property type="entry name" value="DNA-binding domain"/>
    <property type="match status" value="1"/>
</dbReference>
<evidence type="ECO:0000256" key="5">
    <source>
        <dbReference type="ARBA" id="ARBA00023242"/>
    </source>
</evidence>
<dbReference type="GO" id="GO:0005634">
    <property type="term" value="C:nucleus"/>
    <property type="evidence" value="ECO:0007669"/>
    <property type="project" value="UniProtKB-SubCell"/>
</dbReference>
<evidence type="ECO:0000313" key="9">
    <source>
        <dbReference type="Proteomes" id="UP000324897"/>
    </source>
</evidence>
<protein>
    <recommendedName>
        <fullName evidence="7">AP2/ERF domain-containing protein</fullName>
    </recommendedName>
</protein>
<keyword evidence="2" id="KW-0805">Transcription regulation</keyword>
<dbReference type="GO" id="GO:0003700">
    <property type="term" value="F:DNA-binding transcription factor activity"/>
    <property type="evidence" value="ECO:0007669"/>
    <property type="project" value="InterPro"/>
</dbReference>
<dbReference type="Proteomes" id="UP000324897">
    <property type="component" value="Chromosome 3"/>
</dbReference>
<keyword evidence="3" id="KW-0238">DNA-binding</keyword>
<keyword evidence="9" id="KW-1185">Reference proteome</keyword>
<organism evidence="8 9">
    <name type="scientific">Eragrostis curvula</name>
    <name type="common">weeping love grass</name>
    <dbReference type="NCBI Taxonomy" id="38414"/>
    <lineage>
        <taxon>Eukaryota</taxon>
        <taxon>Viridiplantae</taxon>
        <taxon>Streptophyta</taxon>
        <taxon>Embryophyta</taxon>
        <taxon>Tracheophyta</taxon>
        <taxon>Spermatophyta</taxon>
        <taxon>Magnoliopsida</taxon>
        <taxon>Liliopsida</taxon>
        <taxon>Poales</taxon>
        <taxon>Poaceae</taxon>
        <taxon>PACMAD clade</taxon>
        <taxon>Chloridoideae</taxon>
        <taxon>Eragrostideae</taxon>
        <taxon>Eragrostidinae</taxon>
        <taxon>Eragrostis</taxon>
    </lineage>
</organism>
<feature type="region of interest" description="Disordered" evidence="6">
    <location>
        <begin position="397"/>
        <end position="433"/>
    </location>
</feature>
<evidence type="ECO:0000256" key="1">
    <source>
        <dbReference type="ARBA" id="ARBA00004123"/>
    </source>
</evidence>
<evidence type="ECO:0000256" key="3">
    <source>
        <dbReference type="ARBA" id="ARBA00023125"/>
    </source>
</evidence>